<dbReference type="InterPro" id="IPR000073">
    <property type="entry name" value="AB_hydrolase_1"/>
</dbReference>
<proteinExistence type="predicted"/>
<dbReference type="PANTHER" id="PTHR43798">
    <property type="entry name" value="MONOACYLGLYCEROL LIPASE"/>
    <property type="match status" value="1"/>
</dbReference>
<organism evidence="2 3">
    <name type="scientific">Aspergillus pseudoustus</name>
    <dbReference type="NCBI Taxonomy" id="1810923"/>
    <lineage>
        <taxon>Eukaryota</taxon>
        <taxon>Fungi</taxon>
        <taxon>Dikarya</taxon>
        <taxon>Ascomycota</taxon>
        <taxon>Pezizomycotina</taxon>
        <taxon>Eurotiomycetes</taxon>
        <taxon>Eurotiomycetidae</taxon>
        <taxon>Eurotiales</taxon>
        <taxon>Aspergillaceae</taxon>
        <taxon>Aspergillus</taxon>
        <taxon>Aspergillus subgen. Nidulantes</taxon>
    </lineage>
</organism>
<comment type="caution">
    <text evidence="2">The sequence shown here is derived from an EMBL/GenBank/DDBJ whole genome shotgun (WGS) entry which is preliminary data.</text>
</comment>
<protein>
    <submittedName>
        <fullName evidence="2">Alpha/Beta hydrolase protein</fullName>
    </submittedName>
</protein>
<keyword evidence="3" id="KW-1185">Reference proteome</keyword>
<sequence>MASIAFPQLARRHILSTGHTYSYAFHPPSTPSSQTLLFLHGFPSSCYDWRHQIHFFSGQGYGVIAPDLLGYGGTSKPTELNEYKSKNMAAEIIELLDHESIDKVHAVGHDTGCTVLSRIADYSPSRLLSCTFLDVPYAKPAERFDLAMVNSLTKQFLGFERFGYIGFFVKDDAGRILDQHSDSFFTLFYPEDLNLWVEHIGPTGAIEDWLLQDKKGPAAPYISEAEREIHNEILQNSHDSALKWYHALVNNINEADEIQENINPKLSMPVLMICPQHTKLELPGVEEQMRQIATNLTFERVSTAGHWAQLEARDEVNVILKEFVERKN</sequence>
<evidence type="ECO:0000313" key="2">
    <source>
        <dbReference type="EMBL" id="KAL2841903.1"/>
    </source>
</evidence>
<dbReference type="SUPFAM" id="SSF53474">
    <property type="entry name" value="alpha/beta-Hydrolases"/>
    <property type="match status" value="1"/>
</dbReference>
<reference evidence="2 3" key="1">
    <citation type="submission" date="2024-07" db="EMBL/GenBank/DDBJ databases">
        <title>Section-level genome sequencing and comparative genomics of Aspergillus sections Usti and Cavernicolus.</title>
        <authorList>
            <consortium name="Lawrence Berkeley National Laboratory"/>
            <person name="Nybo J.L."/>
            <person name="Vesth T.C."/>
            <person name="Theobald S."/>
            <person name="Frisvad J.C."/>
            <person name="Larsen T.O."/>
            <person name="Kjaerboelling I."/>
            <person name="Rothschild-Mancinelli K."/>
            <person name="Lyhne E.K."/>
            <person name="Kogle M.E."/>
            <person name="Barry K."/>
            <person name="Clum A."/>
            <person name="Na H."/>
            <person name="Ledsgaard L."/>
            <person name="Lin J."/>
            <person name="Lipzen A."/>
            <person name="Kuo A."/>
            <person name="Riley R."/>
            <person name="Mondo S."/>
            <person name="Labutti K."/>
            <person name="Haridas S."/>
            <person name="Pangalinan J."/>
            <person name="Salamov A.A."/>
            <person name="Simmons B.A."/>
            <person name="Magnuson J.K."/>
            <person name="Chen J."/>
            <person name="Drula E."/>
            <person name="Henrissat B."/>
            <person name="Wiebenga A."/>
            <person name="Lubbers R.J."/>
            <person name="Gomes A.C."/>
            <person name="Makela M.R."/>
            <person name="Stajich J."/>
            <person name="Grigoriev I.V."/>
            <person name="Mortensen U.H."/>
            <person name="De Vries R.P."/>
            <person name="Baker S.E."/>
            <person name="Andersen M.R."/>
        </authorList>
    </citation>
    <scope>NUCLEOTIDE SEQUENCE [LARGE SCALE GENOMIC DNA]</scope>
    <source>
        <strain evidence="2 3">CBS 123904</strain>
    </source>
</reference>
<dbReference type="PRINTS" id="PR00412">
    <property type="entry name" value="EPOXHYDRLASE"/>
</dbReference>
<dbReference type="PANTHER" id="PTHR43798:SF33">
    <property type="entry name" value="HYDROLASE, PUTATIVE (AFU_ORTHOLOGUE AFUA_2G14860)-RELATED"/>
    <property type="match status" value="1"/>
</dbReference>
<dbReference type="GO" id="GO:0016787">
    <property type="term" value="F:hydrolase activity"/>
    <property type="evidence" value="ECO:0007669"/>
    <property type="project" value="UniProtKB-KW"/>
</dbReference>
<evidence type="ECO:0000259" key="1">
    <source>
        <dbReference type="Pfam" id="PF00561"/>
    </source>
</evidence>
<dbReference type="Proteomes" id="UP001610446">
    <property type="component" value="Unassembled WGS sequence"/>
</dbReference>
<accession>A0ABR4JSG2</accession>
<feature type="domain" description="AB hydrolase-1" evidence="1">
    <location>
        <begin position="35"/>
        <end position="311"/>
    </location>
</feature>
<dbReference type="InterPro" id="IPR050266">
    <property type="entry name" value="AB_hydrolase_sf"/>
</dbReference>
<dbReference type="Gene3D" id="3.40.50.1820">
    <property type="entry name" value="alpha/beta hydrolase"/>
    <property type="match status" value="1"/>
</dbReference>
<dbReference type="EMBL" id="JBFXLU010000104">
    <property type="protein sequence ID" value="KAL2841903.1"/>
    <property type="molecule type" value="Genomic_DNA"/>
</dbReference>
<dbReference type="InterPro" id="IPR000639">
    <property type="entry name" value="Epox_hydrolase-like"/>
</dbReference>
<name>A0ABR4JSG2_9EURO</name>
<dbReference type="Pfam" id="PF00561">
    <property type="entry name" value="Abhydrolase_1"/>
    <property type="match status" value="1"/>
</dbReference>
<dbReference type="InterPro" id="IPR029058">
    <property type="entry name" value="AB_hydrolase_fold"/>
</dbReference>
<keyword evidence="2" id="KW-0378">Hydrolase</keyword>
<evidence type="ECO:0000313" key="3">
    <source>
        <dbReference type="Proteomes" id="UP001610446"/>
    </source>
</evidence>
<gene>
    <name evidence="2" type="ORF">BJY01DRAFT_256885</name>
</gene>